<comment type="caution">
    <text evidence="3">The sequence shown here is derived from an EMBL/GenBank/DDBJ whole genome shotgun (WGS) entry which is preliminary data.</text>
</comment>
<dbReference type="Proteomes" id="UP000318437">
    <property type="component" value="Unassembled WGS sequence"/>
</dbReference>
<protein>
    <submittedName>
        <fullName evidence="3">Acetoacetate metabolism regulatory protein AtoC</fullName>
    </submittedName>
</protein>
<feature type="domain" description="DNA binding HTH" evidence="2">
    <location>
        <begin position="94"/>
        <end position="135"/>
    </location>
</feature>
<proteinExistence type="predicted"/>
<dbReference type="Pfam" id="PF02954">
    <property type="entry name" value="HTH_8"/>
    <property type="match status" value="1"/>
</dbReference>
<gene>
    <name evidence="3" type="ORF">Pla144_24280</name>
</gene>
<sequence length="138" mass="15306">MVTAQPTTVHSSNYHRDGDVQGDSRADLYFRLNVARNQEPELLRHPEATKKHFLENGHSSNGKVVENSKVLATKDTGIHGSPIGLAYLPLGGHSLAELERESIQQTLSMNKGNRKRSAAILGISVRTLQRKIKEWNIA</sequence>
<dbReference type="InterPro" id="IPR009057">
    <property type="entry name" value="Homeodomain-like_sf"/>
</dbReference>
<dbReference type="PRINTS" id="PR01590">
    <property type="entry name" value="HTHFIS"/>
</dbReference>
<accession>A0A5C6CW71</accession>
<evidence type="ECO:0000256" key="1">
    <source>
        <dbReference type="SAM" id="MobiDB-lite"/>
    </source>
</evidence>
<keyword evidence="4" id="KW-1185">Reference proteome</keyword>
<dbReference type="EMBL" id="SJPS01000003">
    <property type="protein sequence ID" value="TWU27651.1"/>
    <property type="molecule type" value="Genomic_DNA"/>
</dbReference>
<dbReference type="AlphaFoldDB" id="A0A5C6CW71"/>
<dbReference type="GO" id="GO:0043565">
    <property type="term" value="F:sequence-specific DNA binding"/>
    <property type="evidence" value="ECO:0007669"/>
    <property type="project" value="InterPro"/>
</dbReference>
<evidence type="ECO:0000313" key="3">
    <source>
        <dbReference type="EMBL" id="TWU27651.1"/>
    </source>
</evidence>
<name>A0A5C6CW71_9BACT</name>
<feature type="compositionally biased region" description="Polar residues" evidence="1">
    <location>
        <begin position="1"/>
        <end position="12"/>
    </location>
</feature>
<dbReference type="SUPFAM" id="SSF46689">
    <property type="entry name" value="Homeodomain-like"/>
    <property type="match status" value="1"/>
</dbReference>
<reference evidence="3 4" key="1">
    <citation type="submission" date="2019-02" db="EMBL/GenBank/DDBJ databases">
        <title>Deep-cultivation of Planctomycetes and their phenomic and genomic characterization uncovers novel biology.</title>
        <authorList>
            <person name="Wiegand S."/>
            <person name="Jogler M."/>
            <person name="Boedeker C."/>
            <person name="Pinto D."/>
            <person name="Vollmers J."/>
            <person name="Rivas-Marin E."/>
            <person name="Kohn T."/>
            <person name="Peeters S.H."/>
            <person name="Heuer A."/>
            <person name="Rast P."/>
            <person name="Oberbeckmann S."/>
            <person name="Bunk B."/>
            <person name="Jeske O."/>
            <person name="Meyerdierks A."/>
            <person name="Storesund J.E."/>
            <person name="Kallscheuer N."/>
            <person name="Luecker S."/>
            <person name="Lage O.M."/>
            <person name="Pohl T."/>
            <person name="Merkel B.J."/>
            <person name="Hornburger P."/>
            <person name="Mueller R.-W."/>
            <person name="Bruemmer F."/>
            <person name="Labrenz M."/>
            <person name="Spormann A.M."/>
            <person name="Op Den Camp H."/>
            <person name="Overmann J."/>
            <person name="Amann R."/>
            <person name="Jetten M.S.M."/>
            <person name="Mascher T."/>
            <person name="Medema M.H."/>
            <person name="Devos D.P."/>
            <person name="Kaster A.-K."/>
            <person name="Ovreas L."/>
            <person name="Rohde M."/>
            <person name="Galperin M.Y."/>
            <person name="Jogler C."/>
        </authorList>
    </citation>
    <scope>NUCLEOTIDE SEQUENCE [LARGE SCALE GENOMIC DNA]</scope>
    <source>
        <strain evidence="3 4">Pla144</strain>
    </source>
</reference>
<evidence type="ECO:0000259" key="2">
    <source>
        <dbReference type="Pfam" id="PF02954"/>
    </source>
</evidence>
<dbReference type="RefSeq" id="WP_197530597.1">
    <property type="nucleotide sequence ID" value="NZ_SJPS01000003.1"/>
</dbReference>
<organism evidence="3 4">
    <name type="scientific">Bythopirellula polymerisocia</name>
    <dbReference type="NCBI Taxonomy" id="2528003"/>
    <lineage>
        <taxon>Bacteria</taxon>
        <taxon>Pseudomonadati</taxon>
        <taxon>Planctomycetota</taxon>
        <taxon>Planctomycetia</taxon>
        <taxon>Pirellulales</taxon>
        <taxon>Lacipirellulaceae</taxon>
        <taxon>Bythopirellula</taxon>
    </lineage>
</organism>
<dbReference type="Gene3D" id="1.10.10.60">
    <property type="entry name" value="Homeodomain-like"/>
    <property type="match status" value="1"/>
</dbReference>
<feature type="region of interest" description="Disordered" evidence="1">
    <location>
        <begin position="1"/>
        <end position="20"/>
    </location>
</feature>
<dbReference type="InterPro" id="IPR002197">
    <property type="entry name" value="HTH_Fis"/>
</dbReference>
<evidence type="ECO:0000313" key="4">
    <source>
        <dbReference type="Proteomes" id="UP000318437"/>
    </source>
</evidence>